<protein>
    <recommendedName>
        <fullName evidence="4">DUF4267 domain-containing protein</fullName>
    </recommendedName>
</protein>
<comment type="caution">
    <text evidence="2">The sequence shown here is derived from an EMBL/GenBank/DDBJ whole genome shotgun (WGS) entry which is preliminary data.</text>
</comment>
<dbReference type="Proteomes" id="UP000294562">
    <property type="component" value="Unassembled WGS sequence"/>
</dbReference>
<keyword evidence="1" id="KW-1133">Transmembrane helix</keyword>
<evidence type="ECO:0000313" key="3">
    <source>
        <dbReference type="Proteomes" id="UP000294562"/>
    </source>
</evidence>
<accession>A0A4V3BCI4</accession>
<feature type="transmembrane region" description="Helical" evidence="1">
    <location>
        <begin position="98"/>
        <end position="116"/>
    </location>
</feature>
<keyword evidence="1" id="KW-0812">Transmembrane</keyword>
<evidence type="ECO:0000256" key="1">
    <source>
        <dbReference type="SAM" id="Phobius"/>
    </source>
</evidence>
<evidence type="ECO:0008006" key="4">
    <source>
        <dbReference type="Google" id="ProtNLM"/>
    </source>
</evidence>
<feature type="transmembrane region" description="Helical" evidence="1">
    <location>
        <begin position="6"/>
        <end position="29"/>
    </location>
</feature>
<reference evidence="2 3" key="1">
    <citation type="submission" date="2019-03" db="EMBL/GenBank/DDBJ databases">
        <title>Rhodobacteraceae bacterium SM1902, a new member of the family Rhodobacteraceae isolated from Yantai.</title>
        <authorList>
            <person name="Sun Y."/>
        </authorList>
    </citation>
    <scope>NUCLEOTIDE SEQUENCE [LARGE SCALE GENOMIC DNA]</scope>
    <source>
        <strain evidence="2 3">SM1902</strain>
    </source>
</reference>
<name>A0A4V3BCI4_9RHOB</name>
<organism evidence="2 3">
    <name type="scientific">Meridianimarinicoccus aquatilis</name>
    <dbReference type="NCBI Taxonomy" id="2552766"/>
    <lineage>
        <taxon>Bacteria</taxon>
        <taxon>Pseudomonadati</taxon>
        <taxon>Pseudomonadota</taxon>
        <taxon>Alphaproteobacteria</taxon>
        <taxon>Rhodobacterales</taxon>
        <taxon>Paracoccaceae</taxon>
        <taxon>Meridianimarinicoccus</taxon>
    </lineage>
</organism>
<keyword evidence="3" id="KW-1185">Reference proteome</keyword>
<sequence>MMQSTVITLAGIGALIPAYLAAVFAFAPGRAFEQSTHRPELLPNVMVNRYATFAPFALAAALSGNMNIIAIVFAILAVPGLGDTLIYARAGHPYAKHLAAGLGALLVSGLAIAVAQTSTGVL</sequence>
<keyword evidence="1" id="KW-0472">Membrane</keyword>
<dbReference type="RefSeq" id="WP_133341263.1">
    <property type="nucleotide sequence ID" value="NZ_SMZO01000003.1"/>
</dbReference>
<proteinExistence type="predicted"/>
<gene>
    <name evidence="2" type="ORF">E2L05_02205</name>
</gene>
<evidence type="ECO:0000313" key="2">
    <source>
        <dbReference type="EMBL" id="TDL91109.1"/>
    </source>
</evidence>
<dbReference type="AlphaFoldDB" id="A0A4V3BCI4"/>
<dbReference type="EMBL" id="SMZO01000003">
    <property type="protein sequence ID" value="TDL91109.1"/>
    <property type="molecule type" value="Genomic_DNA"/>
</dbReference>
<dbReference type="OrthoDB" id="7868624at2"/>